<dbReference type="AlphaFoldDB" id="A0AAN6RYN1"/>
<dbReference type="EMBL" id="MU855316">
    <property type="protein sequence ID" value="KAK3906966.1"/>
    <property type="molecule type" value="Genomic_DNA"/>
</dbReference>
<reference evidence="4" key="2">
    <citation type="submission" date="2023-05" db="EMBL/GenBank/DDBJ databases">
        <authorList>
            <consortium name="Lawrence Berkeley National Laboratory"/>
            <person name="Steindorff A."/>
            <person name="Hensen N."/>
            <person name="Bonometti L."/>
            <person name="Westerberg I."/>
            <person name="Brannstrom I.O."/>
            <person name="Guillou S."/>
            <person name="Cros-Aarteil S."/>
            <person name="Calhoun S."/>
            <person name="Haridas S."/>
            <person name="Kuo A."/>
            <person name="Mondo S."/>
            <person name="Pangilinan J."/>
            <person name="Riley R."/>
            <person name="Labutti K."/>
            <person name="Andreopoulos B."/>
            <person name="Lipzen A."/>
            <person name="Chen C."/>
            <person name="Yanf M."/>
            <person name="Daum C."/>
            <person name="Ng V."/>
            <person name="Clum A."/>
            <person name="Ohm R."/>
            <person name="Martin F."/>
            <person name="Silar P."/>
            <person name="Natvig D."/>
            <person name="Lalanne C."/>
            <person name="Gautier V."/>
            <person name="Ament-Velasquez S.L."/>
            <person name="Kruys A."/>
            <person name="Hutchinson M.I."/>
            <person name="Powell A.J."/>
            <person name="Barry K."/>
            <person name="Miller A.N."/>
            <person name="Grigoriev I.V."/>
            <person name="Debuchy R."/>
            <person name="Gladieux P."/>
            <person name="Thoren M.H."/>
            <person name="Johannesson H."/>
        </authorList>
    </citation>
    <scope>NUCLEOTIDE SEQUENCE</scope>
    <source>
        <strain evidence="4">CBS 103.79</strain>
    </source>
</reference>
<evidence type="ECO:0000256" key="3">
    <source>
        <dbReference type="SAM" id="SignalP"/>
    </source>
</evidence>
<organism evidence="4 5">
    <name type="scientific">Staphylotrichum tortipilum</name>
    <dbReference type="NCBI Taxonomy" id="2831512"/>
    <lineage>
        <taxon>Eukaryota</taxon>
        <taxon>Fungi</taxon>
        <taxon>Dikarya</taxon>
        <taxon>Ascomycota</taxon>
        <taxon>Pezizomycotina</taxon>
        <taxon>Sordariomycetes</taxon>
        <taxon>Sordariomycetidae</taxon>
        <taxon>Sordariales</taxon>
        <taxon>Chaetomiaceae</taxon>
        <taxon>Staphylotrichum</taxon>
    </lineage>
</organism>
<feature type="transmembrane region" description="Helical" evidence="2">
    <location>
        <begin position="188"/>
        <end position="205"/>
    </location>
</feature>
<dbReference type="PANTHER" id="PTHR40633">
    <property type="entry name" value="MATRIX PROTEIN, PUTATIVE (AFU_ORTHOLOGUE AFUA_8G05410)-RELATED"/>
    <property type="match status" value="1"/>
</dbReference>
<evidence type="ECO:0000256" key="2">
    <source>
        <dbReference type="SAM" id="Phobius"/>
    </source>
</evidence>
<feature type="chain" id="PRO_5042865232" description="Extracellular matrix protein" evidence="3">
    <location>
        <begin position="18"/>
        <end position="206"/>
    </location>
</feature>
<feature type="compositionally biased region" description="Low complexity" evidence="1">
    <location>
        <begin position="113"/>
        <end position="170"/>
    </location>
</feature>
<keyword evidence="5" id="KW-1185">Reference proteome</keyword>
<reference evidence="4" key="1">
    <citation type="journal article" date="2023" name="Mol. Phylogenet. Evol.">
        <title>Genome-scale phylogeny and comparative genomics of the fungal order Sordariales.</title>
        <authorList>
            <person name="Hensen N."/>
            <person name="Bonometti L."/>
            <person name="Westerberg I."/>
            <person name="Brannstrom I.O."/>
            <person name="Guillou S."/>
            <person name="Cros-Aarteil S."/>
            <person name="Calhoun S."/>
            <person name="Haridas S."/>
            <person name="Kuo A."/>
            <person name="Mondo S."/>
            <person name="Pangilinan J."/>
            <person name="Riley R."/>
            <person name="LaButti K."/>
            <person name="Andreopoulos B."/>
            <person name="Lipzen A."/>
            <person name="Chen C."/>
            <person name="Yan M."/>
            <person name="Daum C."/>
            <person name="Ng V."/>
            <person name="Clum A."/>
            <person name="Steindorff A."/>
            <person name="Ohm R.A."/>
            <person name="Martin F."/>
            <person name="Silar P."/>
            <person name="Natvig D.O."/>
            <person name="Lalanne C."/>
            <person name="Gautier V."/>
            <person name="Ament-Velasquez S.L."/>
            <person name="Kruys A."/>
            <person name="Hutchinson M.I."/>
            <person name="Powell A.J."/>
            <person name="Barry K."/>
            <person name="Miller A.N."/>
            <person name="Grigoriev I.V."/>
            <person name="Debuchy R."/>
            <person name="Gladieux P."/>
            <person name="Hiltunen Thoren M."/>
            <person name="Johannesson H."/>
        </authorList>
    </citation>
    <scope>NUCLEOTIDE SEQUENCE</scope>
    <source>
        <strain evidence="4">CBS 103.79</strain>
    </source>
</reference>
<evidence type="ECO:0000313" key="4">
    <source>
        <dbReference type="EMBL" id="KAK3906966.1"/>
    </source>
</evidence>
<dbReference type="InterPro" id="IPR052982">
    <property type="entry name" value="SRP1/TIP1-like"/>
</dbReference>
<protein>
    <recommendedName>
        <fullName evidence="6">Extracellular matrix protein</fullName>
    </recommendedName>
</protein>
<sequence length="206" mass="20928">MKFSVGAVLAFAAAALAKPVLLNSNYLITEGEPFTLKWNNAEGPVTVTLMTGSDPNNLKKVTDLTTGQTGTEYTFTLNDLPSGKYAIRITDGSAEPNYSPQFNYVGTGVLPSSSSTSLSATPSSTSASVSSTSASSTSSTSSASSSTTSSVSSTSSTLSTSTTSTSSTSTRQPAATTAPVNTNNGQRFASPLALIAVTVAALVFFN</sequence>
<feature type="region of interest" description="Disordered" evidence="1">
    <location>
        <begin position="113"/>
        <end position="185"/>
    </location>
</feature>
<keyword evidence="2" id="KW-0812">Transmembrane</keyword>
<gene>
    <name evidence="4" type="ORF">C8A05DRAFT_29170</name>
</gene>
<keyword evidence="2" id="KW-1133">Transmembrane helix</keyword>
<evidence type="ECO:0000256" key="1">
    <source>
        <dbReference type="SAM" id="MobiDB-lite"/>
    </source>
</evidence>
<keyword evidence="2" id="KW-0472">Membrane</keyword>
<evidence type="ECO:0008006" key="6">
    <source>
        <dbReference type="Google" id="ProtNLM"/>
    </source>
</evidence>
<dbReference type="PANTHER" id="PTHR40633:SF1">
    <property type="entry name" value="GPI ANCHORED SERINE-THREONINE RICH PROTEIN (AFU_ORTHOLOGUE AFUA_1G03630)"/>
    <property type="match status" value="1"/>
</dbReference>
<feature type="compositionally biased region" description="Polar residues" evidence="1">
    <location>
        <begin position="171"/>
        <end position="185"/>
    </location>
</feature>
<accession>A0AAN6RYN1</accession>
<proteinExistence type="predicted"/>
<name>A0AAN6RYN1_9PEZI</name>
<comment type="caution">
    <text evidence="4">The sequence shown here is derived from an EMBL/GenBank/DDBJ whole genome shotgun (WGS) entry which is preliminary data.</text>
</comment>
<evidence type="ECO:0000313" key="5">
    <source>
        <dbReference type="Proteomes" id="UP001303889"/>
    </source>
</evidence>
<dbReference type="Proteomes" id="UP001303889">
    <property type="component" value="Unassembled WGS sequence"/>
</dbReference>
<feature type="signal peptide" evidence="3">
    <location>
        <begin position="1"/>
        <end position="17"/>
    </location>
</feature>
<keyword evidence="3" id="KW-0732">Signal</keyword>